<feature type="transmembrane region" description="Helical" evidence="11">
    <location>
        <begin position="143"/>
        <end position="162"/>
    </location>
</feature>
<sequence length="328" mass="37539">MFRPQLRRASKRLFFGKRSYPDIERIGDPHSYWGDIYHLLVTMPWSTFVGLTSLFYLSINALFALAYSLGNGIATVGENNPQYFQELFFFSVQTMASIGYGEMYPTNLYSHWLVVIESLVGLFFIAATTGLVFARFSLPTARILFSEVAVIAPFNGVPTLMFRTANKRKNYILEAQLWVTLVRDEYNMEGDFMRRFHDIQLVRSHNPVFSLSWTAMHQVLPGGLLDGDTLETLSRDRAEIIVTLTGLDETMAQTIHARHTFSAENIRWGYRFADILLTGKHGRRVIDFNRFHIIHPISRDRQLPSGNGFISESLPEPVSRVPVDETLD</sequence>
<keyword evidence="6" id="KW-0630">Potassium</keyword>
<evidence type="ECO:0000256" key="2">
    <source>
        <dbReference type="ARBA" id="ARBA00022448"/>
    </source>
</evidence>
<evidence type="ECO:0000256" key="11">
    <source>
        <dbReference type="SAM" id="Phobius"/>
    </source>
</evidence>
<evidence type="ECO:0000256" key="3">
    <source>
        <dbReference type="ARBA" id="ARBA00022538"/>
    </source>
</evidence>
<keyword evidence="4 11" id="KW-0812">Transmembrane</keyword>
<evidence type="ECO:0000256" key="4">
    <source>
        <dbReference type="ARBA" id="ARBA00022692"/>
    </source>
</evidence>
<reference evidence="14 15" key="2">
    <citation type="submission" date="2018-06" db="EMBL/GenBank/DDBJ databases">
        <title>Metagenomic assembly of (sub)arctic Cyanobacteria and their associated microbiome from non-axenic cultures.</title>
        <authorList>
            <person name="Baurain D."/>
        </authorList>
    </citation>
    <scope>NUCLEOTIDE SEQUENCE [LARGE SCALE GENOMIC DNA]</scope>
    <source>
        <strain evidence="14">ULC129bin1</strain>
    </source>
</reference>
<proteinExistence type="predicted"/>
<accession>A0A2W4WCV4</accession>
<comment type="subcellular location">
    <subcellularLocation>
        <location evidence="1">Membrane</location>
        <topology evidence="1">Multi-pass membrane protein</topology>
    </subcellularLocation>
</comment>
<protein>
    <submittedName>
        <fullName evidence="14">ATP-sensitive inward rectifier potassium channel 10</fullName>
    </submittedName>
</protein>
<evidence type="ECO:0000256" key="6">
    <source>
        <dbReference type="ARBA" id="ARBA00022958"/>
    </source>
</evidence>
<dbReference type="AlphaFoldDB" id="A0A2W4WCV4"/>
<keyword evidence="9 11" id="KW-0472">Membrane</keyword>
<dbReference type="InterPro" id="IPR041647">
    <property type="entry name" value="IRK_C"/>
</dbReference>
<gene>
    <name evidence="14" type="ORF">DCF25_06995</name>
</gene>
<keyword evidence="5" id="KW-0851">Voltage-gated channel</keyword>
<dbReference type="Pfam" id="PF17655">
    <property type="entry name" value="IRK_C"/>
    <property type="match status" value="1"/>
</dbReference>
<name>A0A2W4WCV4_9CYAN</name>
<dbReference type="GO" id="GO:0005886">
    <property type="term" value="C:plasma membrane"/>
    <property type="evidence" value="ECO:0007669"/>
    <property type="project" value="TreeGrafter"/>
</dbReference>
<feature type="transmembrane region" description="Helical" evidence="11">
    <location>
        <begin position="112"/>
        <end position="137"/>
    </location>
</feature>
<dbReference type="SUPFAM" id="SSF81324">
    <property type="entry name" value="Voltage-gated potassium channels"/>
    <property type="match status" value="1"/>
</dbReference>
<evidence type="ECO:0000259" key="13">
    <source>
        <dbReference type="Pfam" id="PF17655"/>
    </source>
</evidence>
<keyword evidence="10 14" id="KW-0407">Ion channel</keyword>
<organism evidence="14 15">
    <name type="scientific">Leptolyngbya foveolarum</name>
    <dbReference type="NCBI Taxonomy" id="47253"/>
    <lineage>
        <taxon>Bacteria</taxon>
        <taxon>Bacillati</taxon>
        <taxon>Cyanobacteriota</taxon>
        <taxon>Cyanophyceae</taxon>
        <taxon>Leptolyngbyales</taxon>
        <taxon>Leptolyngbyaceae</taxon>
        <taxon>Leptolyngbya group</taxon>
        <taxon>Leptolyngbya</taxon>
    </lineage>
</organism>
<reference evidence="15" key="1">
    <citation type="submission" date="2018-04" db="EMBL/GenBank/DDBJ databases">
        <authorList>
            <person name="Cornet L."/>
        </authorList>
    </citation>
    <scope>NUCLEOTIDE SEQUENCE [LARGE SCALE GENOMIC DNA]</scope>
</reference>
<evidence type="ECO:0000256" key="10">
    <source>
        <dbReference type="ARBA" id="ARBA00023303"/>
    </source>
</evidence>
<dbReference type="SUPFAM" id="SSF81296">
    <property type="entry name" value="E set domains"/>
    <property type="match status" value="1"/>
</dbReference>
<evidence type="ECO:0000256" key="5">
    <source>
        <dbReference type="ARBA" id="ARBA00022882"/>
    </source>
</evidence>
<feature type="domain" description="Potassium channel" evidence="12">
    <location>
        <begin position="69"/>
        <end position="134"/>
    </location>
</feature>
<dbReference type="InterPro" id="IPR016449">
    <property type="entry name" value="K_chnl_inward-rec_Kir"/>
</dbReference>
<dbReference type="Pfam" id="PF07885">
    <property type="entry name" value="Ion_trans_2"/>
    <property type="match status" value="1"/>
</dbReference>
<feature type="transmembrane region" description="Helical" evidence="11">
    <location>
        <begin position="82"/>
        <end position="100"/>
    </location>
</feature>
<dbReference type="Gene3D" id="1.10.287.70">
    <property type="match status" value="1"/>
</dbReference>
<dbReference type="InterPro" id="IPR013518">
    <property type="entry name" value="K_chnl_inward-rec_Kir_cyto"/>
</dbReference>
<comment type="caution">
    <text evidence="14">The sequence shown here is derived from an EMBL/GenBank/DDBJ whole genome shotgun (WGS) entry which is preliminary data.</text>
</comment>
<dbReference type="GO" id="GO:0034765">
    <property type="term" value="P:regulation of monoatomic ion transmembrane transport"/>
    <property type="evidence" value="ECO:0007669"/>
    <property type="project" value="TreeGrafter"/>
</dbReference>
<evidence type="ECO:0000313" key="15">
    <source>
        <dbReference type="Proteomes" id="UP000249354"/>
    </source>
</evidence>
<feature type="domain" description="Inward rectifier potassium channel C-terminal" evidence="13">
    <location>
        <begin position="143"/>
        <end position="297"/>
    </location>
</feature>
<dbReference type="PANTHER" id="PTHR11767:SF102">
    <property type="entry name" value="INWARDLY RECTIFYING POTASSIUM CHANNEL 1, ISOFORM F"/>
    <property type="match status" value="1"/>
</dbReference>
<keyword evidence="8" id="KW-0406">Ion transport</keyword>
<feature type="transmembrane region" description="Helical" evidence="11">
    <location>
        <begin position="48"/>
        <end position="70"/>
    </location>
</feature>
<evidence type="ECO:0000259" key="12">
    <source>
        <dbReference type="Pfam" id="PF07885"/>
    </source>
</evidence>
<keyword evidence="7 11" id="KW-1133">Transmembrane helix</keyword>
<dbReference type="EMBL" id="QBMC01000032">
    <property type="protein sequence ID" value="PZO20225.1"/>
    <property type="molecule type" value="Genomic_DNA"/>
</dbReference>
<dbReference type="Proteomes" id="UP000249354">
    <property type="component" value="Unassembled WGS sequence"/>
</dbReference>
<dbReference type="InterPro" id="IPR014756">
    <property type="entry name" value="Ig_E-set"/>
</dbReference>
<dbReference type="PANTHER" id="PTHR11767">
    <property type="entry name" value="INWARD RECTIFIER POTASSIUM CHANNEL"/>
    <property type="match status" value="1"/>
</dbReference>
<evidence type="ECO:0000256" key="8">
    <source>
        <dbReference type="ARBA" id="ARBA00023065"/>
    </source>
</evidence>
<keyword evidence="3" id="KW-0633">Potassium transport</keyword>
<dbReference type="GO" id="GO:0034702">
    <property type="term" value="C:monoatomic ion channel complex"/>
    <property type="evidence" value="ECO:0007669"/>
    <property type="project" value="UniProtKB-KW"/>
</dbReference>
<evidence type="ECO:0000256" key="7">
    <source>
        <dbReference type="ARBA" id="ARBA00022989"/>
    </source>
</evidence>
<dbReference type="InterPro" id="IPR013099">
    <property type="entry name" value="K_chnl_dom"/>
</dbReference>
<dbReference type="Gene3D" id="2.60.40.1400">
    <property type="entry name" value="G protein-activated inward rectifier potassium channel 1"/>
    <property type="match status" value="1"/>
</dbReference>
<dbReference type="PRINTS" id="PR01320">
    <property type="entry name" value="KIRCHANNEL"/>
</dbReference>
<dbReference type="GO" id="GO:1990573">
    <property type="term" value="P:potassium ion import across plasma membrane"/>
    <property type="evidence" value="ECO:0007669"/>
    <property type="project" value="TreeGrafter"/>
</dbReference>
<evidence type="ECO:0000256" key="1">
    <source>
        <dbReference type="ARBA" id="ARBA00004141"/>
    </source>
</evidence>
<evidence type="ECO:0000256" key="9">
    <source>
        <dbReference type="ARBA" id="ARBA00023136"/>
    </source>
</evidence>
<dbReference type="GO" id="GO:0005242">
    <property type="term" value="F:inward rectifier potassium channel activity"/>
    <property type="evidence" value="ECO:0007669"/>
    <property type="project" value="InterPro"/>
</dbReference>
<keyword evidence="2" id="KW-0813">Transport</keyword>
<evidence type="ECO:0000313" key="14">
    <source>
        <dbReference type="EMBL" id="PZO20225.1"/>
    </source>
</evidence>